<reference evidence="1" key="1">
    <citation type="submission" date="2012-09" db="EMBL/GenBank/DDBJ databases">
        <authorList>
            <person name="Martin A.A."/>
        </authorList>
    </citation>
    <scope>NUCLEOTIDE SEQUENCE</scope>
</reference>
<evidence type="ECO:0000313" key="1">
    <source>
        <dbReference type="Proteomes" id="UP000035642"/>
    </source>
</evidence>
<dbReference type="AlphaFoldDB" id="A0A0K0DFA7"/>
<dbReference type="Proteomes" id="UP000035642">
    <property type="component" value="Unassembled WGS sequence"/>
</dbReference>
<evidence type="ECO:0000313" key="2">
    <source>
        <dbReference type="WBParaSite" id="ACAC_0000963401-mRNA-1"/>
    </source>
</evidence>
<name>A0A0K0DFA7_ANGCA</name>
<organism evidence="1 2">
    <name type="scientific">Angiostrongylus cantonensis</name>
    <name type="common">Rat lungworm</name>
    <dbReference type="NCBI Taxonomy" id="6313"/>
    <lineage>
        <taxon>Eukaryota</taxon>
        <taxon>Metazoa</taxon>
        <taxon>Ecdysozoa</taxon>
        <taxon>Nematoda</taxon>
        <taxon>Chromadorea</taxon>
        <taxon>Rhabditida</taxon>
        <taxon>Rhabditina</taxon>
        <taxon>Rhabditomorpha</taxon>
        <taxon>Strongyloidea</taxon>
        <taxon>Metastrongylidae</taxon>
        <taxon>Angiostrongylus</taxon>
    </lineage>
</organism>
<dbReference type="WBParaSite" id="ACAC_0000963401-mRNA-1">
    <property type="protein sequence ID" value="ACAC_0000963401-mRNA-1"/>
    <property type="gene ID" value="ACAC_0000963401"/>
</dbReference>
<reference evidence="2" key="2">
    <citation type="submission" date="2017-02" db="UniProtKB">
        <authorList>
            <consortium name="WormBaseParasite"/>
        </authorList>
    </citation>
    <scope>IDENTIFICATION</scope>
</reference>
<sequence length="153" mass="17432">MDRMVHGQTRLDENADTAHTSTVACSEEHFCCGDVIPHPCREDLYLQCTHNGFQVLDRRLDHARCKSLCVRNAQVRLQVLIQKIFGSIEHFVAEQLIIDDHKKKHVRKRKLTSYDLGVSHPHVVRDVGLSSLHHGVVNTSADTVKYMRLSSHS</sequence>
<keyword evidence="1" id="KW-1185">Reference proteome</keyword>
<dbReference type="STRING" id="6313.A0A0K0DFA7"/>
<proteinExistence type="predicted"/>
<accession>A0A0K0DFA7</accession>
<protein>
    <submittedName>
        <fullName evidence="2">Kazal-like domain-containing protein</fullName>
    </submittedName>
</protein>